<dbReference type="Proteomes" id="UP001384053">
    <property type="component" value="Segment"/>
</dbReference>
<organism evidence="2 3">
    <name type="scientific">Xanthomonas phage SB4</name>
    <dbReference type="NCBI Taxonomy" id="3117473"/>
    <lineage>
        <taxon>Viruses</taxon>
        <taxon>Duplodnaviria</taxon>
        <taxon>Heunggongvirae</taxon>
        <taxon>Uroviricota</taxon>
        <taxon>Caudoviricetes</taxon>
        <taxon>Autographivirales</taxon>
        <taxon>Autonotataviridae</taxon>
        <taxon>Gujervirinae</taxon>
        <taxon>Ceskevirus</taxon>
        <taxon>Ceskevirus SB4</taxon>
    </lineage>
</organism>
<proteinExistence type="predicted"/>
<keyword evidence="3" id="KW-1185">Reference proteome</keyword>
<evidence type="ECO:0000313" key="3">
    <source>
        <dbReference type="Proteomes" id="UP001384053"/>
    </source>
</evidence>
<dbReference type="EMBL" id="PP079415">
    <property type="protein sequence ID" value="WWO60283.1"/>
    <property type="molecule type" value="Genomic_DNA"/>
</dbReference>
<name>A0ABZ2GUL2_9CAUD</name>
<feature type="compositionally biased region" description="Basic and acidic residues" evidence="1">
    <location>
        <begin position="143"/>
        <end position="153"/>
    </location>
</feature>
<evidence type="ECO:0000256" key="1">
    <source>
        <dbReference type="SAM" id="MobiDB-lite"/>
    </source>
</evidence>
<sequence length="178" mass="20773">MSNRKRYIIINTRPELNGYGKPVILAGGEDRVIADVGEDHAILTREEALPLREKYGMSYDGAVFARRAVVRRALRKIRALDRGWVRENGEHLRIVEIGEFSRNVRPVMHWNIERKYRRRSSNLLSHKSKPGPWSQPDQWQRGEPLRETARAQAKRLTESFKDDPTYQFKFTAVPVYAD</sequence>
<feature type="region of interest" description="Disordered" evidence="1">
    <location>
        <begin position="121"/>
        <end position="153"/>
    </location>
</feature>
<accession>A0ABZ2GUL2</accession>
<reference evidence="2 3" key="1">
    <citation type="submission" date="2024-01" db="EMBL/GenBank/DDBJ databases">
        <title>Novel lytic viruses for Xanthomonas sp. and Stenotrophomonas maltophilia.</title>
        <authorList>
            <person name="Petrzik K."/>
            <person name="Brazdova S."/>
            <person name="Sovova L."/>
            <person name="Neoralova M."/>
        </authorList>
    </citation>
    <scope>NUCLEOTIDE SEQUENCE [LARGE SCALE GENOMIC DNA]</scope>
</reference>
<protein>
    <submittedName>
        <fullName evidence="2">Uncharacterized protein</fullName>
    </submittedName>
</protein>
<evidence type="ECO:0000313" key="2">
    <source>
        <dbReference type="EMBL" id="WWO60283.1"/>
    </source>
</evidence>